<evidence type="ECO:0000313" key="3">
    <source>
        <dbReference type="Proteomes" id="UP000178999"/>
    </source>
</evidence>
<protein>
    <recommendedName>
        <fullName evidence="4">DUF4012 domain-containing protein</fullName>
    </recommendedName>
</protein>
<evidence type="ECO:0000313" key="2">
    <source>
        <dbReference type="EMBL" id="OGM79797.1"/>
    </source>
</evidence>
<comment type="caution">
    <text evidence="2">The sequence shown here is derived from an EMBL/GenBank/DDBJ whole genome shotgun (WGS) entry which is preliminary data.</text>
</comment>
<name>A0A1F8CTZ2_9BACT</name>
<dbReference type="Pfam" id="PF13196">
    <property type="entry name" value="DUF4012"/>
    <property type="match status" value="1"/>
</dbReference>
<keyword evidence="1" id="KW-1133">Transmembrane helix</keyword>
<dbReference type="EMBL" id="MGHY01000007">
    <property type="protein sequence ID" value="OGM79797.1"/>
    <property type="molecule type" value="Genomic_DNA"/>
</dbReference>
<evidence type="ECO:0008006" key="4">
    <source>
        <dbReference type="Google" id="ProtNLM"/>
    </source>
</evidence>
<dbReference type="STRING" id="1802538.A2382_04325"/>
<reference evidence="2 3" key="1">
    <citation type="journal article" date="2016" name="Nat. Commun.">
        <title>Thousands of microbial genomes shed light on interconnected biogeochemical processes in an aquifer system.</title>
        <authorList>
            <person name="Anantharaman K."/>
            <person name="Brown C.T."/>
            <person name="Hug L.A."/>
            <person name="Sharon I."/>
            <person name="Castelle C.J."/>
            <person name="Probst A.J."/>
            <person name="Thomas B.C."/>
            <person name="Singh A."/>
            <person name="Wilkins M.J."/>
            <person name="Karaoz U."/>
            <person name="Brodie E.L."/>
            <person name="Williams K.H."/>
            <person name="Hubbard S.S."/>
            <person name="Banfield J.F."/>
        </authorList>
    </citation>
    <scope>NUCLEOTIDE SEQUENCE [LARGE SCALE GENOMIC DNA]</scope>
</reference>
<organism evidence="2 3">
    <name type="scientific">Candidatus Woesebacteria bacterium RIFOXYB1_FULL_38_16</name>
    <dbReference type="NCBI Taxonomy" id="1802538"/>
    <lineage>
        <taxon>Bacteria</taxon>
        <taxon>Candidatus Woeseibacteriota</taxon>
    </lineage>
</organism>
<feature type="transmembrane region" description="Helical" evidence="1">
    <location>
        <begin position="276"/>
        <end position="305"/>
    </location>
</feature>
<evidence type="ECO:0000256" key="1">
    <source>
        <dbReference type="SAM" id="Phobius"/>
    </source>
</evidence>
<sequence>MNPTLGICSEVNELLINLIATLQSQGFIVYVLPQNTSQLPLPPNTTLLNSVNNFPPEIKYLLFFQSNAVPNELPAFIDYAKKNKSKLTIVSRLTDQKGNIPASITNDNTLAKKLYIGDIYGGSSLEINSVTKILEKADLGQTLEIPASIEYLYPVYMPDALNLLLRELFSYSHQEKIAIAEKIHINDFLAILKNYDPNLAATRVAGEEGSIDDSSFKFLYKGVSNENISASIRGLTQRLLEEKKVQVVTPDFQNTHQEILETKKLHQPKSTKSKKILFSSLVLVWIIISPFLLLLTGALTTFFSFQRFAKGNTRSANSFLLLSTKATKLSKTGFLIYSNLPFVGPKFNIFVRQSIALEKTIQISTRSLRIYQGLEELLSGVLTEANMDLNAQSQSLQFELSGLYKELSFIEKDLPFLSLLPEKHKDLVQKVFLAKETLFQAEKILKELPSLLGKDTPKNYLVLLQNNMELRPTGGFIGSFATISFSGGKLIDTLVYDVYSADGQLKGYIKPPYPIEAYLNEETWYLRDSNWDPDFAISAKRAEWFLDKTIDRSVDGVIALDLEVVKDLLSETGPLVLSETSEEINAGNLFEKIHYEIENSFFPGSRKKVNLLTSLSRELIDRLKTNQLSSLKLGKIIYENLLSSDIQLYLNNPEVQKISSVLGWSGEINFKSCSGNCHNLWFGINEANLGVNKVNLFINREESLNIQIDQKSIHYSLDLTLKNLANDTGSTPDTSYKSYIRLLTSPQSSVDEIVIIDKGDQTQKDPEQNKTSSYQESGVLINLPASSKKTIRFSWSEPISVNYHESGKLNLFWLKQSGVNSHQAAINLKNPYFSNFSSSKDYTLTKEGSIHYNTDLSQDYTLEINW</sequence>
<gene>
    <name evidence="2" type="ORF">A2382_04325</name>
</gene>
<dbReference type="Proteomes" id="UP000178999">
    <property type="component" value="Unassembled WGS sequence"/>
</dbReference>
<keyword evidence="1" id="KW-0472">Membrane</keyword>
<keyword evidence="1" id="KW-0812">Transmembrane</keyword>
<proteinExistence type="predicted"/>
<dbReference type="InterPro" id="IPR025101">
    <property type="entry name" value="DUF4012"/>
</dbReference>
<dbReference type="AlphaFoldDB" id="A0A1F8CTZ2"/>
<accession>A0A1F8CTZ2</accession>